<gene>
    <name evidence="2" type="ORF">EV193_1011007</name>
</gene>
<dbReference type="AlphaFoldDB" id="A0A4Q7L870"/>
<protein>
    <submittedName>
        <fullName evidence="2">Uncharacterized protein</fullName>
    </submittedName>
</protein>
<sequence>MAKKRKGKKAQKAGAAPKPHVKCRTCGGSGRISSEAPWSGSGVVIQKCPECSSATVNLVHRMYPITPPPRA</sequence>
<keyword evidence="3" id="KW-1185">Reference proteome</keyword>
<feature type="compositionally biased region" description="Basic residues" evidence="1">
    <location>
        <begin position="1"/>
        <end position="11"/>
    </location>
</feature>
<feature type="region of interest" description="Disordered" evidence="1">
    <location>
        <begin position="1"/>
        <end position="22"/>
    </location>
</feature>
<reference evidence="2 3" key="1">
    <citation type="submission" date="2019-02" db="EMBL/GenBank/DDBJ databases">
        <title>Genomic Encyclopedia of Type Strains, Phase IV (KMG-IV): sequencing the most valuable type-strain genomes for metagenomic binning, comparative biology and taxonomic classification.</title>
        <authorList>
            <person name="Goeker M."/>
        </authorList>
    </citation>
    <scope>NUCLEOTIDE SEQUENCE [LARGE SCALE GENOMIC DNA]</scope>
    <source>
        <strain evidence="2 3">DSM 101727</strain>
    </source>
</reference>
<organism evidence="2 3">
    <name type="scientific">Herbihabitans rhizosphaerae</name>
    <dbReference type="NCBI Taxonomy" id="1872711"/>
    <lineage>
        <taxon>Bacteria</taxon>
        <taxon>Bacillati</taxon>
        <taxon>Actinomycetota</taxon>
        <taxon>Actinomycetes</taxon>
        <taxon>Pseudonocardiales</taxon>
        <taxon>Pseudonocardiaceae</taxon>
        <taxon>Herbihabitans</taxon>
    </lineage>
</organism>
<dbReference type="EMBL" id="SGWQ01000001">
    <property type="protein sequence ID" value="RZS45120.1"/>
    <property type="molecule type" value="Genomic_DNA"/>
</dbReference>
<accession>A0A4Q7L870</accession>
<evidence type="ECO:0000313" key="2">
    <source>
        <dbReference type="EMBL" id="RZS45120.1"/>
    </source>
</evidence>
<proteinExistence type="predicted"/>
<evidence type="ECO:0000256" key="1">
    <source>
        <dbReference type="SAM" id="MobiDB-lite"/>
    </source>
</evidence>
<name>A0A4Q7L870_9PSEU</name>
<comment type="caution">
    <text evidence="2">The sequence shown here is derived from an EMBL/GenBank/DDBJ whole genome shotgun (WGS) entry which is preliminary data.</text>
</comment>
<evidence type="ECO:0000313" key="3">
    <source>
        <dbReference type="Proteomes" id="UP000294257"/>
    </source>
</evidence>
<dbReference type="Proteomes" id="UP000294257">
    <property type="component" value="Unassembled WGS sequence"/>
</dbReference>